<organism evidence="1">
    <name type="scientific">Tetraselmis sp. GSL018</name>
    <dbReference type="NCBI Taxonomy" id="582737"/>
    <lineage>
        <taxon>Eukaryota</taxon>
        <taxon>Viridiplantae</taxon>
        <taxon>Chlorophyta</taxon>
        <taxon>core chlorophytes</taxon>
        <taxon>Chlorodendrophyceae</taxon>
        <taxon>Chlorodendrales</taxon>
        <taxon>Chlorodendraceae</taxon>
        <taxon>Tetraselmis</taxon>
    </lineage>
</organism>
<protein>
    <submittedName>
        <fullName evidence="1">Uncharacterized protein</fullName>
    </submittedName>
</protein>
<reference evidence="1" key="1">
    <citation type="submission" date="2014-05" db="EMBL/GenBank/DDBJ databases">
        <title>The transcriptome of the halophilic microalga Tetraselmis sp. GSL018 isolated from the Great Salt Lake, Utah.</title>
        <authorList>
            <person name="Jinkerson R.E."/>
            <person name="D'Adamo S."/>
            <person name="Posewitz M.C."/>
        </authorList>
    </citation>
    <scope>NUCLEOTIDE SEQUENCE</scope>
    <source>
        <strain evidence="1">GSL018</strain>
    </source>
</reference>
<evidence type="ECO:0000313" key="1">
    <source>
        <dbReference type="EMBL" id="JAC61334.1"/>
    </source>
</evidence>
<sequence>PKHWSSCRCGCTGKGVKMGRTSQGGPPLQAWARGGDALVSVSVEGMWDGRLCTPSRPPAAEILSFASVLAAGQHDRLAA</sequence>
<accession>A0A061QS84</accession>
<dbReference type="AlphaFoldDB" id="A0A061QS84"/>
<proteinExistence type="predicted"/>
<gene>
    <name evidence="1" type="ORF">TSPGSL018_26549</name>
</gene>
<feature type="non-terminal residue" evidence="1">
    <location>
        <position position="79"/>
    </location>
</feature>
<dbReference type="EMBL" id="GBEZ01025795">
    <property type="protein sequence ID" value="JAC61334.1"/>
    <property type="molecule type" value="Transcribed_RNA"/>
</dbReference>
<feature type="non-terminal residue" evidence="1">
    <location>
        <position position="1"/>
    </location>
</feature>
<name>A0A061QS84_9CHLO</name>